<dbReference type="PANTHER" id="PTHR35391:SF7">
    <property type="entry name" value="C2H2-TYPE DOMAIN-CONTAINING PROTEIN"/>
    <property type="match status" value="1"/>
</dbReference>
<dbReference type="InParanoid" id="B8MDZ8"/>
<dbReference type="OrthoDB" id="20872at2759"/>
<feature type="compositionally biased region" description="Basic and acidic residues" evidence="1">
    <location>
        <begin position="89"/>
        <end position="100"/>
    </location>
</feature>
<gene>
    <name evidence="2" type="ORF">TSTA_011840</name>
</gene>
<keyword evidence="3" id="KW-1185">Reference proteome</keyword>
<name>B8MDZ8_TALSN</name>
<organism evidence="2 3">
    <name type="scientific">Talaromyces stipitatus (strain ATCC 10500 / CBS 375.48 / QM 6759 / NRRL 1006)</name>
    <name type="common">Penicillium stipitatum</name>
    <dbReference type="NCBI Taxonomy" id="441959"/>
    <lineage>
        <taxon>Eukaryota</taxon>
        <taxon>Fungi</taxon>
        <taxon>Dikarya</taxon>
        <taxon>Ascomycota</taxon>
        <taxon>Pezizomycotina</taxon>
        <taxon>Eurotiomycetes</taxon>
        <taxon>Eurotiomycetidae</taxon>
        <taxon>Eurotiales</taxon>
        <taxon>Trichocomaceae</taxon>
        <taxon>Talaromyces</taxon>
        <taxon>Talaromyces sect. Talaromyces</taxon>
    </lineage>
</organism>
<dbReference type="AlphaFoldDB" id="B8MDZ8"/>
<reference evidence="3" key="1">
    <citation type="journal article" date="2015" name="Genome Announc.">
        <title>Genome sequence of the AIDS-associated pathogen Penicillium marneffei (ATCC18224) and its near taxonomic relative Talaromyces stipitatus (ATCC10500).</title>
        <authorList>
            <person name="Nierman W.C."/>
            <person name="Fedorova-Abrams N.D."/>
            <person name="Andrianopoulos A."/>
        </authorList>
    </citation>
    <scope>NUCLEOTIDE SEQUENCE [LARGE SCALE GENOMIC DNA]</scope>
    <source>
        <strain evidence="3">ATCC 10500 / CBS 375.48 / QM 6759 / NRRL 1006</strain>
    </source>
</reference>
<dbReference type="eggNOG" id="KOG4177">
    <property type="taxonomic scope" value="Eukaryota"/>
</dbReference>
<dbReference type="VEuPathDB" id="FungiDB:TSTA_011840"/>
<dbReference type="GeneID" id="8104032"/>
<sequence length="249" mass="27337">MGSSRPESNSVQKAAGLCAPLFGRCFSSTNLGSAAKEELLNEQGGLKIWAGNIGIFATGTASADYRLRNDPNIKEAMVSMLVADLKEDYGEGGTADKEGSQKSTSSSEASLVVDLDEEETSNNAGTSLSGSAVQNLIETCKVTITNLTAFLSPLRSLFSYNENAKVTRFIQKEKGKTEQHGGEDIISEFLVHIKWLFSFRYRQISPNIAERLIDALVFRRKKLIYCQRHQEKLQHGMGDAFVLPFDEAI</sequence>
<proteinExistence type="predicted"/>
<dbReference type="HOGENOM" id="CLU_092117_0_0_1"/>
<protein>
    <submittedName>
        <fullName evidence="2">Uncharacterized protein</fullName>
    </submittedName>
</protein>
<evidence type="ECO:0000256" key="1">
    <source>
        <dbReference type="SAM" id="MobiDB-lite"/>
    </source>
</evidence>
<evidence type="ECO:0000313" key="3">
    <source>
        <dbReference type="Proteomes" id="UP000001745"/>
    </source>
</evidence>
<dbReference type="EMBL" id="EQ962656">
    <property type="protein sequence ID" value="EED16075.1"/>
    <property type="molecule type" value="Genomic_DNA"/>
</dbReference>
<dbReference type="RefSeq" id="XP_002483309.1">
    <property type="nucleotide sequence ID" value="XM_002483264.1"/>
</dbReference>
<accession>B8MDZ8</accession>
<dbReference type="STRING" id="441959.B8MDZ8"/>
<dbReference type="PANTHER" id="PTHR35391">
    <property type="entry name" value="C2H2-TYPE DOMAIN-CONTAINING PROTEIN-RELATED"/>
    <property type="match status" value="1"/>
</dbReference>
<feature type="region of interest" description="Disordered" evidence="1">
    <location>
        <begin position="89"/>
        <end position="128"/>
    </location>
</feature>
<dbReference type="PhylomeDB" id="B8MDZ8"/>
<evidence type="ECO:0000313" key="2">
    <source>
        <dbReference type="EMBL" id="EED16075.1"/>
    </source>
</evidence>
<dbReference type="Proteomes" id="UP000001745">
    <property type="component" value="Unassembled WGS sequence"/>
</dbReference>